<dbReference type="InterPro" id="IPR025422">
    <property type="entry name" value="TGA_domain"/>
</dbReference>
<name>A0A2G9H3P2_9LAMI</name>
<dbReference type="Pfam" id="PF14144">
    <property type="entry name" value="DOG1"/>
    <property type="match status" value="1"/>
</dbReference>
<evidence type="ECO:0000313" key="2">
    <source>
        <dbReference type="EMBL" id="PIN12131.1"/>
    </source>
</evidence>
<keyword evidence="3" id="KW-1185">Reference proteome</keyword>
<dbReference type="AlphaFoldDB" id="A0A2G9H3P2"/>
<feature type="domain" description="DOG1" evidence="1">
    <location>
        <begin position="1"/>
        <end position="223"/>
    </location>
</feature>
<evidence type="ECO:0000313" key="3">
    <source>
        <dbReference type="Proteomes" id="UP000231279"/>
    </source>
</evidence>
<accession>A0A2G9H3P2</accession>
<dbReference type="STRING" id="429701.A0A2G9H3P2"/>
<comment type="caution">
    <text evidence="2">The sequence shown here is derived from an EMBL/GenBank/DDBJ whole genome shotgun (WGS) entry which is preliminary data.</text>
</comment>
<dbReference type="EMBL" id="NKXS01002785">
    <property type="protein sequence ID" value="PIN12131.1"/>
    <property type="molecule type" value="Genomic_DNA"/>
</dbReference>
<reference evidence="3" key="1">
    <citation type="journal article" date="2018" name="Gigascience">
        <title>Genome assembly of the Pink Ipe (Handroanthus impetiginosus, Bignoniaceae), a highly valued, ecologically keystone Neotropical timber forest tree.</title>
        <authorList>
            <person name="Silva-Junior O.B."/>
            <person name="Grattapaglia D."/>
            <person name="Novaes E."/>
            <person name="Collevatti R.G."/>
        </authorList>
    </citation>
    <scope>NUCLEOTIDE SEQUENCE [LARGE SCALE GENOMIC DNA]</scope>
    <source>
        <strain evidence="3">cv. UFG-1</strain>
    </source>
</reference>
<proteinExistence type="predicted"/>
<dbReference type="GO" id="GO:0006351">
    <property type="term" value="P:DNA-templated transcription"/>
    <property type="evidence" value="ECO:0007669"/>
    <property type="project" value="InterPro"/>
</dbReference>
<sequence>MTFQRFYNMWFDQLRQLVHQLSQAPRPPTTDDHHQQLRQLVQKTMSHYSEYYRTKAVAAKDDVLAFFSSPWSTALERSLHWIGGWRPTTAFHLIYTESSILFESHVVDILRGFHTGDLGDLSPGQFRRVSELQIETVQGENDITDELSDWQDDASDLMGKTGGEVDRKMERLARILERADQLRLKTIETLVELLTPQQAAEFLVAAAELHFGIRGWGIEQDRRRENS</sequence>
<dbReference type="GO" id="GO:0043565">
    <property type="term" value="F:sequence-specific DNA binding"/>
    <property type="evidence" value="ECO:0007669"/>
    <property type="project" value="InterPro"/>
</dbReference>
<dbReference type="PANTHER" id="PTHR46354">
    <property type="entry name" value="DOG1 DOMAIN-CONTAINING PROTEIN"/>
    <property type="match status" value="1"/>
</dbReference>
<dbReference type="OrthoDB" id="542841at2759"/>
<dbReference type="Proteomes" id="UP000231279">
    <property type="component" value="Unassembled WGS sequence"/>
</dbReference>
<dbReference type="PANTHER" id="PTHR46354:SF12">
    <property type="entry name" value="DNA-BINDING PROTEIN-LIKE PROTEIN"/>
    <property type="match status" value="1"/>
</dbReference>
<protein>
    <recommendedName>
        <fullName evidence="1">DOG1 domain-containing protein</fullName>
    </recommendedName>
</protein>
<gene>
    <name evidence="2" type="ORF">CDL12_15271</name>
</gene>
<dbReference type="PROSITE" id="PS51806">
    <property type="entry name" value="DOG1"/>
    <property type="match status" value="1"/>
</dbReference>
<organism evidence="2 3">
    <name type="scientific">Handroanthus impetiginosus</name>
    <dbReference type="NCBI Taxonomy" id="429701"/>
    <lineage>
        <taxon>Eukaryota</taxon>
        <taxon>Viridiplantae</taxon>
        <taxon>Streptophyta</taxon>
        <taxon>Embryophyta</taxon>
        <taxon>Tracheophyta</taxon>
        <taxon>Spermatophyta</taxon>
        <taxon>Magnoliopsida</taxon>
        <taxon>eudicotyledons</taxon>
        <taxon>Gunneridae</taxon>
        <taxon>Pentapetalae</taxon>
        <taxon>asterids</taxon>
        <taxon>lamiids</taxon>
        <taxon>Lamiales</taxon>
        <taxon>Bignoniaceae</taxon>
        <taxon>Crescentiina</taxon>
        <taxon>Tabebuia alliance</taxon>
        <taxon>Handroanthus</taxon>
    </lineage>
</organism>
<dbReference type="InterPro" id="IPR051886">
    <property type="entry name" value="Seed_Dev/Stress_Resp_Reg"/>
</dbReference>
<evidence type="ECO:0000259" key="1">
    <source>
        <dbReference type="PROSITE" id="PS51806"/>
    </source>
</evidence>